<evidence type="ECO:0000313" key="2">
    <source>
        <dbReference type="EMBL" id="MDO6421350.1"/>
    </source>
</evidence>
<gene>
    <name evidence="2" type="ORF">Q4521_02585</name>
</gene>
<accession>A0AAW7X0V5</accession>
<keyword evidence="2" id="KW-0456">Lyase</keyword>
<dbReference type="AlphaFoldDB" id="A0AAW7X0V5"/>
<dbReference type="Pfam" id="PF08787">
    <property type="entry name" value="Alginate_lyase2"/>
    <property type="match status" value="1"/>
</dbReference>
<protein>
    <submittedName>
        <fullName evidence="2">Polysaccharide lyase family 7 protein</fullName>
    </submittedName>
</protein>
<evidence type="ECO:0000259" key="1">
    <source>
        <dbReference type="Pfam" id="PF08787"/>
    </source>
</evidence>
<proteinExistence type="predicted"/>
<dbReference type="GO" id="GO:0016829">
    <property type="term" value="F:lyase activity"/>
    <property type="evidence" value="ECO:0007669"/>
    <property type="project" value="UniProtKB-KW"/>
</dbReference>
<sequence length="343" mass="37433">MSHPAQHLVRRGICSLAAGLIISLVSISGCGVKTEKIGIQTPNKSLTISSDTANTPITSRGIGPALTHATLDPKKPPTANFALTNWKITLPDATEYLPDWLTAGNEVANTFYTSPQTGAMVFNCPTHGSTTSSATKYSRTELREMLRGLNTRPSTKGIGRNNWVLSTAPHQNQASAGGIDGTLEAVLSVDYVSQTGPAHMIGRVIVGQIHGEDDEPVRIYYRKLPHNTKGSVYFASEHPGGEDVFYPMIGSNSNSAADPEDGIALGEKWGYRIHIEGRQLSVKIIREDGRYVEQSLTIGEGYNNDWFYFKAGVYNQNNNGNPDEYAQASFFKLKATHKQYNKQ</sequence>
<reference evidence="2" key="1">
    <citation type="submission" date="2023-07" db="EMBL/GenBank/DDBJ databases">
        <title>Genome content predicts the carbon catabolic preferences of heterotrophic bacteria.</title>
        <authorList>
            <person name="Gralka M."/>
        </authorList>
    </citation>
    <scope>NUCLEOTIDE SEQUENCE</scope>
    <source>
        <strain evidence="2">I3M17_2</strain>
    </source>
</reference>
<feature type="domain" description="Alginate lyase 2" evidence="1">
    <location>
        <begin position="81"/>
        <end position="337"/>
    </location>
</feature>
<dbReference type="RefSeq" id="WP_216063730.1">
    <property type="nucleotide sequence ID" value="NZ_JAHKPP010000023.1"/>
</dbReference>
<comment type="caution">
    <text evidence="2">The sequence shown here is derived from an EMBL/GenBank/DDBJ whole genome shotgun (WGS) entry which is preliminary data.</text>
</comment>
<name>A0AAW7X0V5_9GAMM</name>
<dbReference type="Proteomes" id="UP001169760">
    <property type="component" value="Unassembled WGS sequence"/>
</dbReference>
<organism evidence="2 3">
    <name type="scientific">Saccharophagus degradans</name>
    <dbReference type="NCBI Taxonomy" id="86304"/>
    <lineage>
        <taxon>Bacteria</taxon>
        <taxon>Pseudomonadati</taxon>
        <taxon>Pseudomonadota</taxon>
        <taxon>Gammaproteobacteria</taxon>
        <taxon>Cellvibrionales</taxon>
        <taxon>Cellvibrionaceae</taxon>
        <taxon>Saccharophagus</taxon>
    </lineage>
</organism>
<dbReference type="InterPro" id="IPR014895">
    <property type="entry name" value="Alginate_lyase_2"/>
</dbReference>
<evidence type="ECO:0000313" key="3">
    <source>
        <dbReference type="Proteomes" id="UP001169760"/>
    </source>
</evidence>
<dbReference type="EMBL" id="JAUOPB010000002">
    <property type="protein sequence ID" value="MDO6421350.1"/>
    <property type="molecule type" value="Genomic_DNA"/>
</dbReference>